<name>A0A1I0AKY0_9GAMM</name>
<dbReference type="CDD" id="cd07821">
    <property type="entry name" value="PYR_PYL_RCAR_like"/>
    <property type="match status" value="1"/>
</dbReference>
<dbReference type="OrthoDB" id="4459835at2"/>
<accession>A0A1I0AKY0</accession>
<dbReference type="RefSeq" id="WP_091849002.1">
    <property type="nucleotide sequence ID" value="NZ_FOHZ01000003.1"/>
</dbReference>
<evidence type="ECO:0000313" key="2">
    <source>
        <dbReference type="Proteomes" id="UP000198762"/>
    </source>
</evidence>
<sequence>MTRFRAELTEQLPFPREQVFRLLSDHNRLGELIGLPVRRIRDSDQADPNGTGSVRWIGIGPVGIEETIITFEPDHLIEYTVTSFSAFRNHLGRIRLSETPDMSTYLHYTVDFDEVIPYSGPTLQAAMQRVLNRGARRLIERLPETGS</sequence>
<reference evidence="2" key="1">
    <citation type="submission" date="2016-10" db="EMBL/GenBank/DDBJ databases">
        <authorList>
            <person name="Varghese N."/>
            <person name="Submissions S."/>
        </authorList>
    </citation>
    <scope>NUCLEOTIDE SEQUENCE [LARGE SCALE GENOMIC DNA]</scope>
    <source>
        <strain evidence="2">CGMCC 1.6489</strain>
    </source>
</reference>
<dbReference type="Gene3D" id="3.30.530.20">
    <property type="match status" value="1"/>
</dbReference>
<dbReference type="SUPFAM" id="SSF55961">
    <property type="entry name" value="Bet v1-like"/>
    <property type="match status" value="1"/>
</dbReference>
<gene>
    <name evidence="1" type="ORF">SAMN04487962_10313</name>
</gene>
<dbReference type="InterPro" id="IPR023393">
    <property type="entry name" value="START-like_dom_sf"/>
</dbReference>
<dbReference type="Proteomes" id="UP000198762">
    <property type="component" value="Unassembled WGS sequence"/>
</dbReference>
<keyword evidence="2" id="KW-1185">Reference proteome</keyword>
<dbReference type="AlphaFoldDB" id="A0A1I0AKY0"/>
<dbReference type="Pfam" id="PF10604">
    <property type="entry name" value="Polyketide_cyc2"/>
    <property type="match status" value="1"/>
</dbReference>
<evidence type="ECO:0000313" key="1">
    <source>
        <dbReference type="EMBL" id="SES95008.1"/>
    </source>
</evidence>
<organism evidence="1 2">
    <name type="scientific">Marinobacter segnicrescens</name>
    <dbReference type="NCBI Taxonomy" id="430453"/>
    <lineage>
        <taxon>Bacteria</taxon>
        <taxon>Pseudomonadati</taxon>
        <taxon>Pseudomonadota</taxon>
        <taxon>Gammaproteobacteria</taxon>
        <taxon>Pseudomonadales</taxon>
        <taxon>Marinobacteraceae</taxon>
        <taxon>Marinobacter</taxon>
    </lineage>
</organism>
<protein>
    <submittedName>
        <fullName evidence="1">Polyketide cyclase / dehydrase and lipid transport</fullName>
    </submittedName>
</protein>
<proteinExistence type="predicted"/>
<dbReference type="STRING" id="430453.SAMN04487962_10313"/>
<dbReference type="InterPro" id="IPR019587">
    <property type="entry name" value="Polyketide_cyclase/dehydratase"/>
</dbReference>
<dbReference type="EMBL" id="FOHZ01000003">
    <property type="protein sequence ID" value="SES95008.1"/>
    <property type="molecule type" value="Genomic_DNA"/>
</dbReference>